<dbReference type="InterPro" id="IPR050808">
    <property type="entry name" value="Phage_Integrase"/>
</dbReference>
<evidence type="ECO:0000313" key="9">
    <source>
        <dbReference type="Proteomes" id="UP000343317"/>
    </source>
</evidence>
<name>A0A5E4VWF9_9BURK</name>
<reference evidence="8 9" key="1">
    <citation type="submission" date="2019-08" db="EMBL/GenBank/DDBJ databases">
        <authorList>
            <person name="Peeters C."/>
        </authorList>
    </citation>
    <scope>NUCLEOTIDE SEQUENCE [LARGE SCALE GENOMIC DNA]</scope>
    <source>
        <strain evidence="8 9">LMG 31112</strain>
    </source>
</reference>
<dbReference type="Gene3D" id="3.30.160.390">
    <property type="entry name" value="Integrase, DNA-binding domain"/>
    <property type="match status" value="1"/>
</dbReference>
<dbReference type="InterPro" id="IPR044068">
    <property type="entry name" value="CB"/>
</dbReference>
<dbReference type="GO" id="GO:0006310">
    <property type="term" value="P:DNA recombination"/>
    <property type="evidence" value="ECO:0007669"/>
    <property type="project" value="UniProtKB-KW"/>
</dbReference>
<dbReference type="Proteomes" id="UP000343317">
    <property type="component" value="Unassembled WGS sequence"/>
</dbReference>
<evidence type="ECO:0000256" key="5">
    <source>
        <dbReference type="PROSITE-ProRule" id="PRU01248"/>
    </source>
</evidence>
<dbReference type="Gene3D" id="1.10.150.130">
    <property type="match status" value="1"/>
</dbReference>
<feature type="domain" description="Tyr recombinase" evidence="6">
    <location>
        <begin position="221"/>
        <end position="398"/>
    </location>
</feature>
<evidence type="ECO:0000256" key="4">
    <source>
        <dbReference type="ARBA" id="ARBA00023172"/>
    </source>
</evidence>
<keyword evidence="2" id="KW-0229">DNA integration</keyword>
<dbReference type="PANTHER" id="PTHR30629:SF2">
    <property type="entry name" value="PROPHAGE INTEGRASE INTS-RELATED"/>
    <property type="match status" value="1"/>
</dbReference>
<dbReference type="PROSITE" id="PS51898">
    <property type="entry name" value="TYR_RECOMBINASE"/>
    <property type="match status" value="1"/>
</dbReference>
<gene>
    <name evidence="8" type="ORF">PHO31112_02898</name>
</gene>
<evidence type="ECO:0000256" key="1">
    <source>
        <dbReference type="ARBA" id="ARBA00008857"/>
    </source>
</evidence>
<feature type="domain" description="Core-binding (CB)" evidence="7">
    <location>
        <begin position="119"/>
        <end position="198"/>
    </location>
</feature>
<dbReference type="Pfam" id="PF13356">
    <property type="entry name" value="Arm-DNA-bind_3"/>
    <property type="match status" value="1"/>
</dbReference>
<dbReference type="SUPFAM" id="SSF56349">
    <property type="entry name" value="DNA breaking-rejoining enzymes"/>
    <property type="match status" value="1"/>
</dbReference>
<evidence type="ECO:0000256" key="2">
    <source>
        <dbReference type="ARBA" id="ARBA00022908"/>
    </source>
</evidence>
<dbReference type="Pfam" id="PF00589">
    <property type="entry name" value="Phage_integrase"/>
    <property type="match status" value="1"/>
</dbReference>
<evidence type="ECO:0000259" key="7">
    <source>
        <dbReference type="PROSITE" id="PS51900"/>
    </source>
</evidence>
<sequence>MLTDTQCRNAKAKAKPYKLTDSNGLYLEVKPNGVKAWRYRFRMTAGTEARENLFAIGDYAQAPAGETANQAHARRMGGRFTLAEARDERAKARALVKQGINPAQQRKLERIERGQQHANTFEAVAREWVAMKDWEAKTKARRLDTLSRVAFPKLGALPIKDVQPAHILEVLRAAAEKNGPTVAAEIRRAMSGVFELAIATLRASSDPVHPVRRALPPNKTQHKGPLDAGEIGQLLRDIDGYERNHQTVAAFRLMWWTLCRPSEATEAKWDEFDLDAALWHISAERTKQRKAHSVPLPTQAVQMLRAIHGITGRHAHVFPHRDNRKNPMSDATLRQALKQIGWAGRYSPHATRTTGSTRLNEMGFPGDWIERQLGHAEPNAVRRTYNHADHMAQRTPMMQQWADYLDSVKQGNKVVPILTSRAA</sequence>
<keyword evidence="9" id="KW-1185">Reference proteome</keyword>
<dbReference type="InterPro" id="IPR010998">
    <property type="entry name" value="Integrase_recombinase_N"/>
</dbReference>
<dbReference type="InterPro" id="IPR013762">
    <property type="entry name" value="Integrase-like_cat_sf"/>
</dbReference>
<evidence type="ECO:0000313" key="8">
    <source>
        <dbReference type="EMBL" id="VVE16481.1"/>
    </source>
</evidence>
<protein>
    <submittedName>
        <fullName evidence="8">Integrase</fullName>
    </submittedName>
</protein>
<dbReference type="Pfam" id="PF22022">
    <property type="entry name" value="Phage_int_M"/>
    <property type="match status" value="1"/>
</dbReference>
<dbReference type="GO" id="GO:0015074">
    <property type="term" value="P:DNA integration"/>
    <property type="evidence" value="ECO:0007669"/>
    <property type="project" value="UniProtKB-KW"/>
</dbReference>
<dbReference type="InterPro" id="IPR053876">
    <property type="entry name" value="Phage_int_M"/>
</dbReference>
<keyword evidence="3 5" id="KW-0238">DNA-binding</keyword>
<dbReference type="PANTHER" id="PTHR30629">
    <property type="entry name" value="PROPHAGE INTEGRASE"/>
    <property type="match status" value="1"/>
</dbReference>
<dbReference type="InterPro" id="IPR011010">
    <property type="entry name" value="DNA_brk_join_enz"/>
</dbReference>
<dbReference type="EMBL" id="CABPSM010000008">
    <property type="protein sequence ID" value="VVE16481.1"/>
    <property type="molecule type" value="Genomic_DNA"/>
</dbReference>
<dbReference type="InterPro" id="IPR025166">
    <property type="entry name" value="Integrase_DNA_bind_dom"/>
</dbReference>
<comment type="similarity">
    <text evidence="1">Belongs to the 'phage' integrase family.</text>
</comment>
<dbReference type="RefSeq" id="WP_150621142.1">
    <property type="nucleotide sequence ID" value="NZ_CABPSM010000008.1"/>
</dbReference>
<evidence type="ECO:0000259" key="6">
    <source>
        <dbReference type="PROSITE" id="PS51898"/>
    </source>
</evidence>
<dbReference type="InterPro" id="IPR038488">
    <property type="entry name" value="Integrase_DNA-bd_sf"/>
</dbReference>
<evidence type="ECO:0000256" key="3">
    <source>
        <dbReference type="ARBA" id="ARBA00023125"/>
    </source>
</evidence>
<dbReference type="Gene3D" id="1.10.443.10">
    <property type="entry name" value="Intergrase catalytic core"/>
    <property type="match status" value="1"/>
</dbReference>
<proteinExistence type="inferred from homology"/>
<accession>A0A5E4VWF9</accession>
<dbReference type="AlphaFoldDB" id="A0A5E4VWF9"/>
<dbReference type="InterPro" id="IPR002104">
    <property type="entry name" value="Integrase_catalytic"/>
</dbReference>
<dbReference type="CDD" id="cd00801">
    <property type="entry name" value="INT_P4_C"/>
    <property type="match status" value="1"/>
</dbReference>
<dbReference type="GO" id="GO:0003677">
    <property type="term" value="F:DNA binding"/>
    <property type="evidence" value="ECO:0007669"/>
    <property type="project" value="UniProtKB-UniRule"/>
</dbReference>
<organism evidence="8 9">
    <name type="scientific">Pandoraea horticolens</name>
    <dbReference type="NCBI Taxonomy" id="2508298"/>
    <lineage>
        <taxon>Bacteria</taxon>
        <taxon>Pseudomonadati</taxon>
        <taxon>Pseudomonadota</taxon>
        <taxon>Betaproteobacteria</taxon>
        <taxon>Burkholderiales</taxon>
        <taxon>Burkholderiaceae</taxon>
        <taxon>Pandoraea</taxon>
    </lineage>
</organism>
<dbReference type="PROSITE" id="PS51900">
    <property type="entry name" value="CB"/>
    <property type="match status" value="1"/>
</dbReference>
<keyword evidence="4" id="KW-0233">DNA recombination</keyword>